<evidence type="ECO:0000313" key="2">
    <source>
        <dbReference type="Proteomes" id="UP001057134"/>
    </source>
</evidence>
<name>A0ABY4RFF3_9BACL</name>
<sequence>MDIAMLSMNMSQAKLAQSVGISVLKIAQEGAVQQSEGLIQAMQQSAQPHLGQRLDIKI</sequence>
<accession>A0ABY4RFF3</accession>
<keyword evidence="2" id="KW-1185">Reference proteome</keyword>
<dbReference type="InterPro" id="IPR025906">
    <property type="entry name" value="YjfB_motility"/>
</dbReference>
<gene>
    <name evidence="1" type="ORF">SK3146_00111</name>
</gene>
<dbReference type="EMBL" id="CP027059">
    <property type="protein sequence ID" value="UQZ80955.1"/>
    <property type="molecule type" value="Genomic_DNA"/>
</dbReference>
<dbReference type="Pfam" id="PF14070">
    <property type="entry name" value="YjfB_motility"/>
    <property type="match status" value="1"/>
</dbReference>
<proteinExistence type="predicted"/>
<protein>
    <recommendedName>
        <fullName evidence="3">Motility protein</fullName>
    </recommendedName>
</protein>
<organism evidence="1 2">
    <name type="scientific">Paenibacillus konkukensis</name>
    <dbReference type="NCBI Taxonomy" id="2020716"/>
    <lineage>
        <taxon>Bacteria</taxon>
        <taxon>Bacillati</taxon>
        <taxon>Bacillota</taxon>
        <taxon>Bacilli</taxon>
        <taxon>Bacillales</taxon>
        <taxon>Paenibacillaceae</taxon>
        <taxon>Paenibacillus</taxon>
    </lineage>
</organism>
<evidence type="ECO:0000313" key="1">
    <source>
        <dbReference type="EMBL" id="UQZ80955.1"/>
    </source>
</evidence>
<dbReference type="RefSeq" id="WP_249863227.1">
    <property type="nucleotide sequence ID" value="NZ_CP027059.1"/>
</dbReference>
<dbReference type="Proteomes" id="UP001057134">
    <property type="component" value="Chromosome"/>
</dbReference>
<reference evidence="1" key="2">
    <citation type="journal article" date="2021" name="J Anim Sci Technol">
        <title>Complete genome sequence of Paenibacillus konkukensis sp. nov. SK3146 as a potential probiotic strain.</title>
        <authorList>
            <person name="Jung H.I."/>
            <person name="Park S."/>
            <person name="Niu K.M."/>
            <person name="Lee S.W."/>
            <person name="Kothari D."/>
            <person name="Yi K.J."/>
            <person name="Kim S.K."/>
        </authorList>
    </citation>
    <scope>NUCLEOTIDE SEQUENCE</scope>
    <source>
        <strain evidence="1">SK3146</strain>
    </source>
</reference>
<evidence type="ECO:0008006" key="3">
    <source>
        <dbReference type="Google" id="ProtNLM"/>
    </source>
</evidence>
<reference evidence="1" key="1">
    <citation type="submission" date="2018-02" db="EMBL/GenBank/DDBJ databases">
        <authorList>
            <person name="Kim S.-K."/>
            <person name="Jung H.-I."/>
            <person name="Lee S.-W."/>
        </authorList>
    </citation>
    <scope>NUCLEOTIDE SEQUENCE</scope>
    <source>
        <strain evidence="1">SK3146</strain>
    </source>
</reference>